<evidence type="ECO:0000313" key="4">
    <source>
        <dbReference type="EMBL" id="CAB4787480.1"/>
    </source>
</evidence>
<feature type="transmembrane region" description="Helical" evidence="1">
    <location>
        <begin position="103"/>
        <end position="126"/>
    </location>
</feature>
<dbReference type="EMBL" id="CAFBOR010000011">
    <property type="protein sequence ID" value="CAB4977570.1"/>
    <property type="molecule type" value="Genomic_DNA"/>
</dbReference>
<evidence type="ECO:0000256" key="1">
    <source>
        <dbReference type="SAM" id="Phobius"/>
    </source>
</evidence>
<organism evidence="2">
    <name type="scientific">freshwater metagenome</name>
    <dbReference type="NCBI Taxonomy" id="449393"/>
    <lineage>
        <taxon>unclassified sequences</taxon>
        <taxon>metagenomes</taxon>
        <taxon>ecological metagenomes</taxon>
    </lineage>
</organism>
<proteinExistence type="predicted"/>
<accession>A0A6J6K890</accession>
<name>A0A6J6K890_9ZZZZ</name>
<dbReference type="EMBL" id="CAEZZU010000001">
    <property type="protein sequence ID" value="CAB4766596.1"/>
    <property type="molecule type" value="Genomic_DNA"/>
</dbReference>
<dbReference type="EMBL" id="CAFBLK010000015">
    <property type="protein sequence ID" value="CAB4856455.1"/>
    <property type="molecule type" value="Genomic_DNA"/>
</dbReference>
<feature type="transmembrane region" description="Helical" evidence="1">
    <location>
        <begin position="146"/>
        <end position="165"/>
    </location>
</feature>
<dbReference type="EMBL" id="CAFAAH010000009">
    <property type="protein sequence ID" value="CAB4787480.1"/>
    <property type="molecule type" value="Genomic_DNA"/>
</dbReference>
<feature type="transmembrane region" description="Helical" evidence="1">
    <location>
        <begin position="236"/>
        <end position="254"/>
    </location>
</feature>
<keyword evidence="1" id="KW-0812">Transmembrane</keyword>
<feature type="transmembrane region" description="Helical" evidence="1">
    <location>
        <begin position="172"/>
        <end position="190"/>
    </location>
</feature>
<evidence type="ECO:0000313" key="7">
    <source>
        <dbReference type="EMBL" id="CAB5005260.1"/>
    </source>
</evidence>
<feature type="transmembrane region" description="Helical" evidence="1">
    <location>
        <begin position="56"/>
        <end position="75"/>
    </location>
</feature>
<keyword evidence="1" id="KW-1133">Transmembrane helix</keyword>
<evidence type="ECO:0000313" key="3">
    <source>
        <dbReference type="EMBL" id="CAB4766596.1"/>
    </source>
</evidence>
<gene>
    <name evidence="2" type="ORF">UFOPK2242_00096</name>
    <name evidence="3" type="ORF">UFOPK2925_00007</name>
    <name evidence="4" type="ORF">UFOPK2996_00176</name>
    <name evidence="5" type="ORF">UFOPK3317_00161</name>
    <name evidence="6" type="ORF">UFOPK3974_00166</name>
    <name evidence="7" type="ORF">UFOPK4071_00414</name>
</gene>
<dbReference type="EMBL" id="CAFBPF010000034">
    <property type="protein sequence ID" value="CAB5005260.1"/>
    <property type="molecule type" value="Genomic_DNA"/>
</dbReference>
<evidence type="ECO:0000313" key="5">
    <source>
        <dbReference type="EMBL" id="CAB4856455.1"/>
    </source>
</evidence>
<dbReference type="AlphaFoldDB" id="A0A6J6K890"/>
<feature type="transmembrane region" description="Helical" evidence="1">
    <location>
        <begin position="16"/>
        <end position="36"/>
    </location>
</feature>
<dbReference type="EMBL" id="CAEZWM010000004">
    <property type="protein sequence ID" value="CAB4645506.1"/>
    <property type="molecule type" value="Genomic_DNA"/>
</dbReference>
<sequence>MILALREARAVLGRRAIRLALVVTVLAVLIGTTRVYSGTLDLSPSLFALATSDDQSRYIALIAAAMLGAEAGGLWHSTLRSSYSWVAGSSITQQTLQRVSTGFVLGVLCGIIYWLSRVVGSVITIIGSGHDLVLRDAGLVPIDSSAVWRLLVACGLAAATGALIGTATRRPLAAVAGSFVLFGSLLPIVGSFAARVPAIVSIQSFAPGGALTTLLESNAGISKASGLIALRSPRSAFGGAAVLLSWCAVLWVVSTFDTVLRSSSTSVSSRLRHTGLAGVGVIVAIALVLPPLAREALPWHLQPSWLEAKSRHASSIDVVKSFVASVSHGRYPVGLVPPKGIDVSDPFWAPLIQGAVVIGPQREMSSPSSVPVVATVRTGSRHTTVGYSFDLEPQGRSWRLRKVNGAVLRVVNGHTG</sequence>
<evidence type="ECO:0000313" key="2">
    <source>
        <dbReference type="EMBL" id="CAB4645506.1"/>
    </source>
</evidence>
<feature type="transmembrane region" description="Helical" evidence="1">
    <location>
        <begin position="274"/>
        <end position="293"/>
    </location>
</feature>
<reference evidence="2" key="1">
    <citation type="submission" date="2020-05" db="EMBL/GenBank/DDBJ databases">
        <authorList>
            <person name="Chiriac C."/>
            <person name="Salcher M."/>
            <person name="Ghai R."/>
            <person name="Kavagutti S V."/>
        </authorList>
    </citation>
    <scope>NUCLEOTIDE SEQUENCE</scope>
</reference>
<evidence type="ECO:0000313" key="6">
    <source>
        <dbReference type="EMBL" id="CAB4977570.1"/>
    </source>
</evidence>
<keyword evidence="1" id="KW-0472">Membrane</keyword>
<protein>
    <submittedName>
        <fullName evidence="2">Unannotated protein</fullName>
    </submittedName>
</protein>